<proteinExistence type="predicted"/>
<dbReference type="InterPro" id="IPR021327">
    <property type="entry name" value="DUF2934"/>
</dbReference>
<dbReference type="Pfam" id="PF11154">
    <property type="entry name" value="DUF2934"/>
    <property type="match status" value="1"/>
</dbReference>
<gene>
    <name evidence="2" type="ORF">NSPZN2_70154</name>
</gene>
<evidence type="ECO:0008006" key="4">
    <source>
        <dbReference type="Google" id="ProtNLM"/>
    </source>
</evidence>
<comment type="caution">
    <text evidence="2">The sequence shown here is derived from an EMBL/GenBank/DDBJ whole genome shotgun (WGS) entry which is preliminary data.</text>
</comment>
<dbReference type="RefSeq" id="WP_213044099.1">
    <property type="nucleotide sequence ID" value="NZ_CAJNBJ010000020.1"/>
</dbReference>
<sequence length="69" mass="8074">MSRKHEWKTNGGKTEAEKPNASQLQQEIEQLAYTLFCQCGYEHGHDLEHWAEAERRVHERHRGKGTKGE</sequence>
<reference evidence="2 3" key="1">
    <citation type="submission" date="2021-02" db="EMBL/GenBank/DDBJ databases">
        <authorList>
            <person name="Han P."/>
        </authorList>
    </citation>
    <scope>NUCLEOTIDE SEQUENCE [LARGE SCALE GENOMIC DNA]</scope>
    <source>
        <strain evidence="2">Candidatus Nitrospira sp. ZN2</strain>
    </source>
</reference>
<evidence type="ECO:0000256" key="1">
    <source>
        <dbReference type="SAM" id="MobiDB-lite"/>
    </source>
</evidence>
<organism evidence="2 3">
    <name type="scientific">Nitrospira defluvii</name>
    <dbReference type="NCBI Taxonomy" id="330214"/>
    <lineage>
        <taxon>Bacteria</taxon>
        <taxon>Pseudomonadati</taxon>
        <taxon>Nitrospirota</taxon>
        <taxon>Nitrospiria</taxon>
        <taxon>Nitrospirales</taxon>
        <taxon>Nitrospiraceae</taxon>
        <taxon>Nitrospira</taxon>
    </lineage>
</organism>
<dbReference type="Proteomes" id="UP000675880">
    <property type="component" value="Unassembled WGS sequence"/>
</dbReference>
<accession>A0ABM8SA01</accession>
<keyword evidence="3" id="KW-1185">Reference proteome</keyword>
<feature type="region of interest" description="Disordered" evidence="1">
    <location>
        <begin position="1"/>
        <end position="23"/>
    </location>
</feature>
<protein>
    <recommendedName>
        <fullName evidence="4">DUF2934 domain-containing protein</fullName>
    </recommendedName>
</protein>
<evidence type="ECO:0000313" key="3">
    <source>
        <dbReference type="Proteomes" id="UP000675880"/>
    </source>
</evidence>
<dbReference type="EMBL" id="CAJNBJ010000020">
    <property type="protein sequence ID" value="CAE6797251.1"/>
    <property type="molecule type" value="Genomic_DNA"/>
</dbReference>
<name>A0ABM8SA01_9BACT</name>
<evidence type="ECO:0000313" key="2">
    <source>
        <dbReference type="EMBL" id="CAE6797251.1"/>
    </source>
</evidence>